<dbReference type="Proteomes" id="UP000177360">
    <property type="component" value="Unassembled WGS sequence"/>
</dbReference>
<evidence type="ECO:0000313" key="15">
    <source>
        <dbReference type="Proteomes" id="UP000177360"/>
    </source>
</evidence>
<evidence type="ECO:0000256" key="9">
    <source>
        <dbReference type="ARBA" id="ARBA00022968"/>
    </source>
</evidence>
<gene>
    <name evidence="14" type="ORF">A2626_01110</name>
</gene>
<keyword evidence="9" id="KW-0735">Signal-anchor</keyword>
<dbReference type="Gene3D" id="3.90.550.10">
    <property type="entry name" value="Spore Coat Polysaccharide Biosynthesis Protein SpsA, Chain A"/>
    <property type="match status" value="1"/>
</dbReference>
<evidence type="ECO:0000256" key="11">
    <source>
        <dbReference type="ARBA" id="ARBA00023136"/>
    </source>
</evidence>
<organism evidence="14 15">
    <name type="scientific">Candidatus Nealsonbacteria bacterium RIFCSPHIGHO2_01_FULL_38_55</name>
    <dbReference type="NCBI Taxonomy" id="1801664"/>
    <lineage>
        <taxon>Bacteria</taxon>
        <taxon>Candidatus Nealsoniibacteriota</taxon>
    </lineage>
</organism>
<comment type="pathway">
    <text evidence="2">Protein modification; protein glycosylation.</text>
</comment>
<comment type="caution">
    <text evidence="14">The sequence shown here is derived from an EMBL/GenBank/DDBJ whole genome shotgun (WGS) entry which is preliminary data.</text>
</comment>
<evidence type="ECO:0000256" key="8">
    <source>
        <dbReference type="ARBA" id="ARBA00022824"/>
    </source>
</evidence>
<dbReference type="AlphaFoldDB" id="A0A1G2E212"/>
<dbReference type="PANTHER" id="PTHR10859">
    <property type="entry name" value="GLYCOSYL TRANSFERASE"/>
    <property type="match status" value="1"/>
</dbReference>
<reference evidence="14 15" key="1">
    <citation type="journal article" date="2016" name="Nat. Commun.">
        <title>Thousands of microbial genomes shed light on interconnected biogeochemical processes in an aquifer system.</title>
        <authorList>
            <person name="Anantharaman K."/>
            <person name="Brown C.T."/>
            <person name="Hug L.A."/>
            <person name="Sharon I."/>
            <person name="Castelle C.J."/>
            <person name="Probst A.J."/>
            <person name="Thomas B.C."/>
            <person name="Singh A."/>
            <person name="Wilkins M.J."/>
            <person name="Karaoz U."/>
            <person name="Brodie E.L."/>
            <person name="Williams K.H."/>
            <person name="Hubbard S.S."/>
            <person name="Banfield J.F."/>
        </authorList>
    </citation>
    <scope>NUCLEOTIDE SEQUENCE [LARGE SCALE GENOMIC DNA]</scope>
</reference>
<dbReference type="PANTHER" id="PTHR10859:SF91">
    <property type="entry name" value="DOLICHYL-PHOSPHATE BETA-GLUCOSYLTRANSFERASE"/>
    <property type="match status" value="1"/>
</dbReference>
<protein>
    <recommendedName>
        <fullName evidence="4">dolichyl-phosphate beta-glucosyltransferase</fullName>
        <ecNumber evidence="4">2.4.1.117</ecNumber>
    </recommendedName>
</protein>
<dbReference type="InterPro" id="IPR001173">
    <property type="entry name" value="Glyco_trans_2-like"/>
</dbReference>
<feature type="domain" description="Glycosyltransferase 2-like" evidence="13">
    <location>
        <begin position="4"/>
        <end position="169"/>
    </location>
</feature>
<evidence type="ECO:0000256" key="2">
    <source>
        <dbReference type="ARBA" id="ARBA00004922"/>
    </source>
</evidence>
<dbReference type="SUPFAM" id="SSF53448">
    <property type="entry name" value="Nucleotide-diphospho-sugar transferases"/>
    <property type="match status" value="1"/>
</dbReference>
<proteinExistence type="inferred from homology"/>
<evidence type="ECO:0000256" key="1">
    <source>
        <dbReference type="ARBA" id="ARBA00004389"/>
    </source>
</evidence>
<evidence type="ECO:0000256" key="10">
    <source>
        <dbReference type="ARBA" id="ARBA00022989"/>
    </source>
</evidence>
<dbReference type="GO" id="GO:0004581">
    <property type="term" value="F:dolichyl-phosphate beta-glucosyltransferase activity"/>
    <property type="evidence" value="ECO:0007669"/>
    <property type="project" value="UniProtKB-EC"/>
</dbReference>
<keyword evidence="11" id="KW-0472">Membrane</keyword>
<dbReference type="GO" id="GO:0006487">
    <property type="term" value="P:protein N-linked glycosylation"/>
    <property type="evidence" value="ECO:0007669"/>
    <property type="project" value="TreeGrafter"/>
</dbReference>
<dbReference type="InterPro" id="IPR029044">
    <property type="entry name" value="Nucleotide-diphossugar_trans"/>
</dbReference>
<evidence type="ECO:0000256" key="12">
    <source>
        <dbReference type="ARBA" id="ARBA00045097"/>
    </source>
</evidence>
<keyword evidence="7" id="KW-0812">Transmembrane</keyword>
<dbReference type="InterPro" id="IPR035518">
    <property type="entry name" value="DPG_synthase"/>
</dbReference>
<dbReference type="EC" id="2.4.1.117" evidence="4"/>
<evidence type="ECO:0000256" key="4">
    <source>
        <dbReference type="ARBA" id="ARBA00012583"/>
    </source>
</evidence>
<name>A0A1G2E212_9BACT</name>
<evidence type="ECO:0000259" key="13">
    <source>
        <dbReference type="Pfam" id="PF00535"/>
    </source>
</evidence>
<sequence length="239" mass="27288">MYLSIIIPAYNEEKRIARTLKDIDEYLKTKTYDYEIIVVSDGSRDKTADIVKGLQAEVANLRLIDNKENHGKGFVVRQGLLDAKGDYRLFTDADNSTAIDQAEELLPYFEQGYDVVIGSRDIKGAVLANPQPWHRRMLGEIFNLFVQIIVGLWGIWDSQCGFKIITANAAQDILSRCKIDRWAFDPEILIIAKKLGYKIKEAPVVWANDIESKVKFKGMVKMGLDLLKIRWNLITKKYG</sequence>
<dbReference type="Pfam" id="PF00535">
    <property type="entry name" value="Glycos_transf_2"/>
    <property type="match status" value="1"/>
</dbReference>
<evidence type="ECO:0000313" key="14">
    <source>
        <dbReference type="EMBL" id="OGZ19904.1"/>
    </source>
</evidence>
<dbReference type="EMBL" id="MHLZ01000017">
    <property type="protein sequence ID" value="OGZ19904.1"/>
    <property type="molecule type" value="Genomic_DNA"/>
</dbReference>
<evidence type="ECO:0000256" key="7">
    <source>
        <dbReference type="ARBA" id="ARBA00022692"/>
    </source>
</evidence>
<comment type="catalytic activity">
    <reaction evidence="12">
        <text>a di-trans,poly-cis-dolichyl phosphate + UDP-alpha-D-glucose = a di-trans,poly-cis-dolichyl beta-D-glucosyl phosphate + UDP</text>
        <dbReference type="Rhea" id="RHEA:15401"/>
        <dbReference type="Rhea" id="RHEA-COMP:19498"/>
        <dbReference type="Rhea" id="RHEA-COMP:19502"/>
        <dbReference type="ChEBI" id="CHEBI:57525"/>
        <dbReference type="ChEBI" id="CHEBI:57683"/>
        <dbReference type="ChEBI" id="CHEBI:58223"/>
        <dbReference type="ChEBI" id="CHEBI:58885"/>
        <dbReference type="EC" id="2.4.1.117"/>
    </reaction>
    <physiologicalReaction direction="left-to-right" evidence="12">
        <dbReference type="Rhea" id="RHEA:15402"/>
    </physiologicalReaction>
</comment>
<comment type="similarity">
    <text evidence="3">Belongs to the glycosyltransferase 2 family.</text>
</comment>
<keyword evidence="10" id="KW-1133">Transmembrane helix</keyword>
<evidence type="ECO:0000256" key="6">
    <source>
        <dbReference type="ARBA" id="ARBA00022679"/>
    </source>
</evidence>
<keyword evidence="6" id="KW-0808">Transferase</keyword>
<keyword evidence="5" id="KW-0328">Glycosyltransferase</keyword>
<evidence type="ECO:0000256" key="5">
    <source>
        <dbReference type="ARBA" id="ARBA00022676"/>
    </source>
</evidence>
<comment type="subcellular location">
    <subcellularLocation>
        <location evidence="1">Endoplasmic reticulum membrane</location>
        <topology evidence="1">Single-pass membrane protein</topology>
    </subcellularLocation>
</comment>
<accession>A0A1G2E212</accession>
<dbReference type="CDD" id="cd04188">
    <property type="entry name" value="DPG_synthase"/>
    <property type="match status" value="1"/>
</dbReference>
<evidence type="ECO:0000256" key="3">
    <source>
        <dbReference type="ARBA" id="ARBA00006739"/>
    </source>
</evidence>
<keyword evidence="8" id="KW-0256">Endoplasmic reticulum</keyword>